<dbReference type="EMBL" id="KV878988">
    <property type="protein sequence ID" value="OJJ95644.1"/>
    <property type="molecule type" value="Genomic_DNA"/>
</dbReference>
<name>A0A1L9WHH8_ASPA1</name>
<keyword evidence="3" id="KW-1185">Reference proteome</keyword>
<dbReference type="AlphaFoldDB" id="A0A1L9WHH8"/>
<evidence type="ECO:0000313" key="2">
    <source>
        <dbReference type="EMBL" id="OJJ95644.1"/>
    </source>
</evidence>
<protein>
    <submittedName>
        <fullName evidence="2">Uncharacterized protein</fullName>
    </submittedName>
</protein>
<dbReference type="OrthoDB" id="10031947at2759"/>
<sequence length="244" mass="26648">MPLRSSYYRSNAATSLRLCALADIDIAVAEITPHVSGSVAFDVLFHVARSLCSVIGLYRPGTGDLVSGLDLGFPDDSAHLYHATAILSHRLKTFTSLPAPAPSHFRQQLSSFQVIRCMRDPARLTGFEDARQDFDTACDVLQTLRRTWASADAMASLEYRTFTALIELPSLDVLRVNRNGRTEPQPSDIDTRLTDPTQATGSVDRPVEALSSVMDLFAGMNDVSWMFLDAGNPTDLSSLPLGDI</sequence>
<dbReference type="STRING" id="690307.A0A1L9WHH8"/>
<reference evidence="3" key="1">
    <citation type="journal article" date="2017" name="Genome Biol.">
        <title>Comparative genomics reveals high biological diversity and specific adaptations in the industrially and medically important fungal genus Aspergillus.</title>
        <authorList>
            <person name="de Vries R.P."/>
            <person name="Riley R."/>
            <person name="Wiebenga A."/>
            <person name="Aguilar-Osorio G."/>
            <person name="Amillis S."/>
            <person name="Uchima C.A."/>
            <person name="Anderluh G."/>
            <person name="Asadollahi M."/>
            <person name="Askin M."/>
            <person name="Barry K."/>
            <person name="Battaglia E."/>
            <person name="Bayram O."/>
            <person name="Benocci T."/>
            <person name="Braus-Stromeyer S.A."/>
            <person name="Caldana C."/>
            <person name="Canovas D."/>
            <person name="Cerqueira G.C."/>
            <person name="Chen F."/>
            <person name="Chen W."/>
            <person name="Choi C."/>
            <person name="Clum A."/>
            <person name="Dos Santos R.A."/>
            <person name="Damasio A.R."/>
            <person name="Diallinas G."/>
            <person name="Emri T."/>
            <person name="Fekete E."/>
            <person name="Flipphi M."/>
            <person name="Freyberg S."/>
            <person name="Gallo A."/>
            <person name="Gournas C."/>
            <person name="Habgood R."/>
            <person name="Hainaut M."/>
            <person name="Harispe M.L."/>
            <person name="Henrissat B."/>
            <person name="Hilden K.S."/>
            <person name="Hope R."/>
            <person name="Hossain A."/>
            <person name="Karabika E."/>
            <person name="Karaffa L."/>
            <person name="Karanyi Z."/>
            <person name="Krasevec N."/>
            <person name="Kuo A."/>
            <person name="Kusch H."/>
            <person name="LaButti K."/>
            <person name="Lagendijk E.L."/>
            <person name="Lapidus A."/>
            <person name="Levasseur A."/>
            <person name="Lindquist E."/>
            <person name="Lipzen A."/>
            <person name="Logrieco A.F."/>
            <person name="MacCabe A."/>
            <person name="Maekelae M.R."/>
            <person name="Malavazi I."/>
            <person name="Melin P."/>
            <person name="Meyer V."/>
            <person name="Mielnichuk N."/>
            <person name="Miskei M."/>
            <person name="Molnar A.P."/>
            <person name="Mule G."/>
            <person name="Ngan C.Y."/>
            <person name="Orejas M."/>
            <person name="Orosz E."/>
            <person name="Ouedraogo J.P."/>
            <person name="Overkamp K.M."/>
            <person name="Park H.-S."/>
            <person name="Perrone G."/>
            <person name="Piumi F."/>
            <person name="Punt P.J."/>
            <person name="Ram A.F."/>
            <person name="Ramon A."/>
            <person name="Rauscher S."/>
            <person name="Record E."/>
            <person name="Riano-Pachon D.M."/>
            <person name="Robert V."/>
            <person name="Roehrig J."/>
            <person name="Ruller R."/>
            <person name="Salamov A."/>
            <person name="Salih N.S."/>
            <person name="Samson R.A."/>
            <person name="Sandor E."/>
            <person name="Sanguinetti M."/>
            <person name="Schuetze T."/>
            <person name="Sepcic K."/>
            <person name="Shelest E."/>
            <person name="Sherlock G."/>
            <person name="Sophianopoulou V."/>
            <person name="Squina F.M."/>
            <person name="Sun H."/>
            <person name="Susca A."/>
            <person name="Todd R.B."/>
            <person name="Tsang A."/>
            <person name="Unkles S.E."/>
            <person name="van de Wiele N."/>
            <person name="van Rossen-Uffink D."/>
            <person name="Oliveira J.V."/>
            <person name="Vesth T.C."/>
            <person name="Visser J."/>
            <person name="Yu J.-H."/>
            <person name="Zhou M."/>
            <person name="Andersen M.R."/>
            <person name="Archer D.B."/>
            <person name="Baker S.E."/>
            <person name="Benoit I."/>
            <person name="Brakhage A.A."/>
            <person name="Braus G.H."/>
            <person name="Fischer R."/>
            <person name="Frisvad J.C."/>
            <person name="Goldman G.H."/>
            <person name="Houbraken J."/>
            <person name="Oakley B."/>
            <person name="Pocsi I."/>
            <person name="Scazzocchio C."/>
            <person name="Seiboth B."/>
            <person name="vanKuyk P.A."/>
            <person name="Wortman J."/>
            <person name="Dyer P.S."/>
            <person name="Grigoriev I.V."/>
        </authorList>
    </citation>
    <scope>NUCLEOTIDE SEQUENCE [LARGE SCALE GENOMIC DNA]</scope>
    <source>
        <strain evidence="3">ATCC 16872 / CBS 172.66 / WB 5094</strain>
    </source>
</reference>
<organism evidence="2 3">
    <name type="scientific">Aspergillus aculeatus (strain ATCC 16872 / CBS 172.66 / WB 5094)</name>
    <dbReference type="NCBI Taxonomy" id="690307"/>
    <lineage>
        <taxon>Eukaryota</taxon>
        <taxon>Fungi</taxon>
        <taxon>Dikarya</taxon>
        <taxon>Ascomycota</taxon>
        <taxon>Pezizomycotina</taxon>
        <taxon>Eurotiomycetes</taxon>
        <taxon>Eurotiomycetidae</taxon>
        <taxon>Eurotiales</taxon>
        <taxon>Aspergillaceae</taxon>
        <taxon>Aspergillus</taxon>
        <taxon>Aspergillus subgen. Circumdati</taxon>
    </lineage>
</organism>
<gene>
    <name evidence="2" type="ORF">ASPACDRAFT_47534</name>
</gene>
<dbReference type="Proteomes" id="UP000184546">
    <property type="component" value="Unassembled WGS sequence"/>
</dbReference>
<evidence type="ECO:0000256" key="1">
    <source>
        <dbReference type="SAM" id="MobiDB-lite"/>
    </source>
</evidence>
<feature type="region of interest" description="Disordered" evidence="1">
    <location>
        <begin position="177"/>
        <end position="204"/>
    </location>
</feature>
<dbReference type="VEuPathDB" id="FungiDB:ASPACDRAFT_47534"/>
<proteinExistence type="predicted"/>
<dbReference type="RefSeq" id="XP_020051984.1">
    <property type="nucleotide sequence ID" value="XM_020201981.1"/>
</dbReference>
<accession>A0A1L9WHH8</accession>
<dbReference type="GeneID" id="30975795"/>
<evidence type="ECO:0000313" key="3">
    <source>
        <dbReference type="Proteomes" id="UP000184546"/>
    </source>
</evidence>